<dbReference type="InterPro" id="IPR000516">
    <property type="entry name" value="Ni-dep_Hydgase_cyt-B"/>
</dbReference>
<proteinExistence type="inferred from homology"/>
<evidence type="ECO:0000256" key="4">
    <source>
        <dbReference type="ARBA" id="ARBA00022475"/>
    </source>
</evidence>
<evidence type="ECO:0000313" key="15">
    <source>
        <dbReference type="EMBL" id="KYJ87661.1"/>
    </source>
</evidence>
<evidence type="ECO:0000256" key="5">
    <source>
        <dbReference type="ARBA" id="ARBA00022617"/>
    </source>
</evidence>
<gene>
    <name evidence="15" type="ORF">AS592_11245</name>
</gene>
<dbReference type="PANTHER" id="PTHR30485:SF1">
    <property type="entry name" value="CYTOCHROME YDHU-RELATED"/>
    <property type="match status" value="1"/>
</dbReference>
<evidence type="ECO:0000259" key="14">
    <source>
        <dbReference type="Pfam" id="PF01292"/>
    </source>
</evidence>
<evidence type="ECO:0000256" key="2">
    <source>
        <dbReference type="ARBA" id="ARBA00008622"/>
    </source>
</evidence>
<accession>A0A151CJG9</accession>
<protein>
    <recommendedName>
        <fullName evidence="14">Cytochrome b561 bacterial/Ni-hydrogenase domain-containing protein</fullName>
    </recommendedName>
</protein>
<keyword evidence="3" id="KW-0813">Transport</keyword>
<keyword evidence="5" id="KW-0349">Heme</keyword>
<feature type="region of interest" description="Disordered" evidence="12">
    <location>
        <begin position="258"/>
        <end position="287"/>
    </location>
</feature>
<dbReference type="PANTHER" id="PTHR30485">
    <property type="entry name" value="NI/FE-HYDROGENASE 1 B-TYPE CYTOCHROME SUBUNIT"/>
    <property type="match status" value="1"/>
</dbReference>
<dbReference type="GO" id="GO:0005886">
    <property type="term" value="C:plasma membrane"/>
    <property type="evidence" value="ECO:0007669"/>
    <property type="project" value="UniProtKB-SubCell"/>
</dbReference>
<dbReference type="GO" id="GO:0005506">
    <property type="term" value="F:iron ion binding"/>
    <property type="evidence" value="ECO:0007669"/>
    <property type="project" value="InterPro"/>
</dbReference>
<feature type="transmembrane region" description="Helical" evidence="13">
    <location>
        <begin position="56"/>
        <end position="80"/>
    </location>
</feature>
<dbReference type="STRING" id="1630136.AS592_11245"/>
<evidence type="ECO:0000256" key="13">
    <source>
        <dbReference type="SAM" id="Phobius"/>
    </source>
</evidence>
<keyword evidence="6 13" id="KW-0812">Transmembrane</keyword>
<evidence type="ECO:0000313" key="16">
    <source>
        <dbReference type="Proteomes" id="UP000075359"/>
    </source>
</evidence>
<dbReference type="SUPFAM" id="SSF81342">
    <property type="entry name" value="Transmembrane di-heme cytochromes"/>
    <property type="match status" value="1"/>
</dbReference>
<comment type="caution">
    <text evidence="15">The sequence shown here is derived from an EMBL/GenBank/DDBJ whole genome shotgun (WGS) entry which is preliminary data.</text>
</comment>
<feature type="domain" description="Cytochrome b561 bacterial/Ni-hydrogenase" evidence="14">
    <location>
        <begin position="49"/>
        <end position="235"/>
    </location>
</feature>
<dbReference type="Pfam" id="PF01292">
    <property type="entry name" value="Ni_hydr_CYTB"/>
    <property type="match status" value="1"/>
</dbReference>
<dbReference type="AlphaFoldDB" id="A0A151CJG9"/>
<sequence length="287" mass="32795">MKQGEAGQSLLFLFDEYWWALFMIVFVALLVSAFTHRKKPHCEGDRILRHDIPARVSHWFNAFGILILIFTGFMLGFLFFPRHVAYTEGAQLMFNLHFIGAMLFLFGAVYWVGNTFLYPRRLEEHAPYLGSLKDAVIHYASMAGLTRSKERPVGKYEASERLAFVPLTLLALFMGVTGLIKVSAHVWHVPDGLLHFATWTHDWSTVLLTVLVVIHIILAAVVPWAWPLFRSMIDGYISVDFVKSHHKGWYKELTDEGLCPREENGKDENKAEKSKEVKPEKGESDAV</sequence>
<dbReference type="InterPro" id="IPR016174">
    <property type="entry name" value="Di-haem_cyt_TM"/>
</dbReference>
<evidence type="ECO:0000256" key="9">
    <source>
        <dbReference type="ARBA" id="ARBA00022989"/>
    </source>
</evidence>
<dbReference type="GO" id="GO:0009055">
    <property type="term" value="F:electron transfer activity"/>
    <property type="evidence" value="ECO:0007669"/>
    <property type="project" value="InterPro"/>
</dbReference>
<keyword evidence="9 13" id="KW-1133">Transmembrane helix</keyword>
<keyword evidence="10" id="KW-0408">Iron</keyword>
<dbReference type="GO" id="GO:0022904">
    <property type="term" value="P:respiratory electron transport chain"/>
    <property type="evidence" value="ECO:0007669"/>
    <property type="project" value="InterPro"/>
</dbReference>
<name>A0A151CJG9_9BACT</name>
<feature type="transmembrane region" description="Helical" evidence="13">
    <location>
        <begin position="203"/>
        <end position="226"/>
    </location>
</feature>
<reference evidence="15 16" key="1">
    <citation type="submission" date="2015-11" db="EMBL/GenBank/DDBJ databases">
        <title>Draft genome of Sulfurovum riftiae 1812E, a member of the Epsilonproteobacteria isolated from the tube of the deep-sea hydrothermal vent tubewom Riftia pachyptila.</title>
        <authorList>
            <person name="Vetriani C."/>
            <person name="Giovannelli D."/>
        </authorList>
    </citation>
    <scope>NUCLEOTIDE SEQUENCE [LARGE SCALE GENOMIC DNA]</scope>
    <source>
        <strain evidence="15 16">1812E</strain>
    </source>
</reference>
<dbReference type="EMBL" id="LNKT01000001">
    <property type="protein sequence ID" value="KYJ87661.1"/>
    <property type="molecule type" value="Genomic_DNA"/>
</dbReference>
<dbReference type="Gene3D" id="1.20.950.20">
    <property type="entry name" value="Transmembrane di-heme cytochromes, Chain C"/>
    <property type="match status" value="1"/>
</dbReference>
<comment type="similarity">
    <text evidence="2">Belongs to the HupC/HyaC/HydC family.</text>
</comment>
<evidence type="ECO:0000256" key="1">
    <source>
        <dbReference type="ARBA" id="ARBA00004651"/>
    </source>
</evidence>
<keyword evidence="16" id="KW-1185">Reference proteome</keyword>
<dbReference type="PRINTS" id="PR00161">
    <property type="entry name" value="NIHGNASECYTB"/>
</dbReference>
<dbReference type="InterPro" id="IPR051542">
    <property type="entry name" value="Hydrogenase_cytochrome"/>
</dbReference>
<feature type="transmembrane region" description="Helical" evidence="13">
    <location>
        <begin position="162"/>
        <end position="183"/>
    </location>
</feature>
<feature type="transmembrane region" description="Helical" evidence="13">
    <location>
        <begin position="92"/>
        <end position="112"/>
    </location>
</feature>
<feature type="transmembrane region" description="Helical" evidence="13">
    <location>
        <begin position="17"/>
        <end position="35"/>
    </location>
</feature>
<evidence type="ECO:0000256" key="8">
    <source>
        <dbReference type="ARBA" id="ARBA00022982"/>
    </source>
</evidence>
<evidence type="ECO:0000256" key="11">
    <source>
        <dbReference type="ARBA" id="ARBA00023136"/>
    </source>
</evidence>
<evidence type="ECO:0000256" key="7">
    <source>
        <dbReference type="ARBA" id="ARBA00022723"/>
    </source>
</evidence>
<dbReference type="OrthoDB" id="197262at2"/>
<dbReference type="RefSeq" id="WP_067328682.1">
    <property type="nucleotide sequence ID" value="NZ_LNKT01000001.1"/>
</dbReference>
<keyword evidence="8" id="KW-0249">Electron transport</keyword>
<evidence type="ECO:0000256" key="6">
    <source>
        <dbReference type="ARBA" id="ARBA00022692"/>
    </source>
</evidence>
<keyword evidence="4" id="KW-1003">Cell membrane</keyword>
<dbReference type="Proteomes" id="UP000075359">
    <property type="component" value="Unassembled WGS sequence"/>
</dbReference>
<organism evidence="15 16">
    <name type="scientific">Sulfurovum riftiae</name>
    <dbReference type="NCBI Taxonomy" id="1630136"/>
    <lineage>
        <taxon>Bacteria</taxon>
        <taxon>Pseudomonadati</taxon>
        <taxon>Campylobacterota</taxon>
        <taxon>Epsilonproteobacteria</taxon>
        <taxon>Campylobacterales</taxon>
        <taxon>Sulfurovaceae</taxon>
        <taxon>Sulfurovum</taxon>
    </lineage>
</organism>
<dbReference type="InterPro" id="IPR011577">
    <property type="entry name" value="Cyt_b561_bac/Ni-Hgenase"/>
</dbReference>
<evidence type="ECO:0000256" key="3">
    <source>
        <dbReference type="ARBA" id="ARBA00022448"/>
    </source>
</evidence>
<comment type="subcellular location">
    <subcellularLocation>
        <location evidence="1">Cell membrane</location>
        <topology evidence="1">Multi-pass membrane protein</topology>
    </subcellularLocation>
</comment>
<dbReference type="GO" id="GO:0020037">
    <property type="term" value="F:heme binding"/>
    <property type="evidence" value="ECO:0007669"/>
    <property type="project" value="TreeGrafter"/>
</dbReference>
<evidence type="ECO:0000256" key="12">
    <source>
        <dbReference type="SAM" id="MobiDB-lite"/>
    </source>
</evidence>
<keyword evidence="7" id="KW-0479">Metal-binding</keyword>
<keyword evidence="11 13" id="KW-0472">Membrane</keyword>
<evidence type="ECO:0000256" key="10">
    <source>
        <dbReference type="ARBA" id="ARBA00023004"/>
    </source>
</evidence>